<dbReference type="Proteomes" id="UP001321344">
    <property type="component" value="Unassembled WGS sequence"/>
</dbReference>
<accession>A0ABT6BL97</accession>
<gene>
    <name evidence="1" type="ORF">PQG43_09920</name>
</gene>
<dbReference type="RefSeq" id="WP_276344533.1">
    <property type="nucleotide sequence ID" value="NZ_JARJOW010000006.1"/>
</dbReference>
<dbReference type="EMBL" id="JARJOW010000006">
    <property type="protein sequence ID" value="MDF5691182.1"/>
    <property type="molecule type" value="Genomic_DNA"/>
</dbReference>
<dbReference type="SUPFAM" id="SSF53448">
    <property type="entry name" value="Nucleotide-diphospho-sugar transferases"/>
    <property type="match status" value="1"/>
</dbReference>
<evidence type="ECO:0000313" key="1">
    <source>
        <dbReference type="EMBL" id="MDF5691182.1"/>
    </source>
</evidence>
<name>A0ABT6BL97_9BACT</name>
<keyword evidence="2" id="KW-1185">Reference proteome</keyword>
<proteinExistence type="predicted"/>
<sequence>MLHIITPLYRFEYLDAIYASIPPYEDITWHLSVSNRRNLPVNKFILDDKRVKIHYLDCEDNDLVKKRNAVFKSINSGYFYLLDDDTIFLDEVYNLYSKYSIIHFKGLILGRQYRPFYDARPLRPFDNPLFNNIDTGMAIAHCSVLKVVSWEWCDLKYSRDCYFWAKCYEYFGKKLTVNSQKYISIYNKLNPQKPLFVLKKEDGFIRLDIKISNQLLGKLVVFLLLIRNFPRRVFNIK</sequence>
<evidence type="ECO:0008006" key="3">
    <source>
        <dbReference type="Google" id="ProtNLM"/>
    </source>
</evidence>
<reference evidence="1 2" key="1">
    <citation type="submission" date="2023-03" db="EMBL/GenBank/DDBJ databases">
        <title>Genome sequencing of Aquirufa.</title>
        <authorList>
            <person name="Pitt A."/>
            <person name="Hahn M.W."/>
        </authorList>
    </citation>
    <scope>NUCLEOTIDE SEQUENCE [LARGE SCALE GENOMIC DNA]</scope>
    <source>
        <strain evidence="1 2">WAEICH-18A</strain>
    </source>
</reference>
<dbReference type="InterPro" id="IPR029044">
    <property type="entry name" value="Nucleotide-diphossugar_trans"/>
</dbReference>
<comment type="caution">
    <text evidence="1">The sequence shown here is derived from an EMBL/GenBank/DDBJ whole genome shotgun (WGS) entry which is preliminary data.</text>
</comment>
<evidence type="ECO:0000313" key="2">
    <source>
        <dbReference type="Proteomes" id="UP001321344"/>
    </source>
</evidence>
<organism evidence="1 2">
    <name type="scientific">Aquirufa aurantiipilula</name>
    <dbReference type="NCBI Taxonomy" id="2696561"/>
    <lineage>
        <taxon>Bacteria</taxon>
        <taxon>Pseudomonadati</taxon>
        <taxon>Bacteroidota</taxon>
        <taxon>Cytophagia</taxon>
        <taxon>Cytophagales</taxon>
        <taxon>Flectobacillaceae</taxon>
        <taxon>Aquirufa</taxon>
    </lineage>
</organism>
<protein>
    <recommendedName>
        <fullName evidence="3">Glycosyltransferase family 2 protein</fullName>
    </recommendedName>
</protein>